<dbReference type="Pfam" id="PF00035">
    <property type="entry name" value="dsrm"/>
    <property type="match status" value="1"/>
</dbReference>
<dbReference type="GO" id="GO:0006325">
    <property type="term" value="P:chromatin organization"/>
    <property type="evidence" value="ECO:0007669"/>
    <property type="project" value="EnsemblFungi"/>
</dbReference>
<dbReference type="Pfam" id="PF18497">
    <property type="entry name" value="RNase_3_N"/>
    <property type="match status" value="1"/>
</dbReference>
<dbReference type="FunFam" id="1.10.1520.10:FF:000001">
    <property type="entry name" value="Ribonuclease 3"/>
    <property type="match status" value="1"/>
</dbReference>
<organism evidence="9 10">
    <name type="scientific">Henningerozyma blattae (strain ATCC 34711 / CBS 6284 / DSM 70876 / NBRC 10599 / NRRL Y-10934 / UCD 77-7)</name>
    <name type="common">Yeast</name>
    <name type="synonym">Tetrapisispora blattae</name>
    <dbReference type="NCBI Taxonomy" id="1071380"/>
    <lineage>
        <taxon>Eukaryota</taxon>
        <taxon>Fungi</taxon>
        <taxon>Dikarya</taxon>
        <taxon>Ascomycota</taxon>
        <taxon>Saccharomycotina</taxon>
        <taxon>Saccharomycetes</taxon>
        <taxon>Saccharomycetales</taxon>
        <taxon>Saccharomycetaceae</taxon>
        <taxon>Henningerozyma</taxon>
    </lineage>
</organism>
<dbReference type="InterPro" id="IPR044449">
    <property type="entry name" value="Rnt1/Pac1_DSRM_fungi"/>
</dbReference>
<evidence type="ECO:0000256" key="5">
    <source>
        <dbReference type="ARBA" id="ARBA00022801"/>
    </source>
</evidence>
<evidence type="ECO:0000256" key="6">
    <source>
        <dbReference type="ARBA" id="ARBA00022884"/>
    </source>
</evidence>
<dbReference type="GO" id="GO:0004525">
    <property type="term" value="F:ribonuclease III activity"/>
    <property type="evidence" value="ECO:0007669"/>
    <property type="project" value="UniProtKB-EC"/>
</dbReference>
<dbReference type="Pfam" id="PF00636">
    <property type="entry name" value="Ribonuclease_3"/>
    <property type="match status" value="1"/>
</dbReference>
<evidence type="ECO:0000256" key="3">
    <source>
        <dbReference type="ARBA" id="ARBA00022722"/>
    </source>
</evidence>
<keyword evidence="4" id="KW-0255">Endonuclease</keyword>
<dbReference type="GO" id="GO:0005654">
    <property type="term" value="C:nucleoplasm"/>
    <property type="evidence" value="ECO:0007669"/>
    <property type="project" value="EnsemblFungi"/>
</dbReference>
<evidence type="ECO:0000256" key="7">
    <source>
        <dbReference type="SAM" id="MobiDB-lite"/>
    </source>
</evidence>
<proteinExistence type="predicted"/>
<dbReference type="GO" id="GO:0034476">
    <property type="term" value="P:U5 snRNA 3'-end processing"/>
    <property type="evidence" value="ECO:0007669"/>
    <property type="project" value="EnsemblFungi"/>
</dbReference>
<dbReference type="FunCoup" id="I2GYC7">
    <property type="interactions" value="308"/>
</dbReference>
<dbReference type="Gene3D" id="3.30.160.20">
    <property type="match status" value="1"/>
</dbReference>
<dbReference type="SUPFAM" id="SSF69065">
    <property type="entry name" value="RNase III domain-like"/>
    <property type="match status" value="1"/>
</dbReference>
<accession>I2GYC7</accession>
<feature type="compositionally biased region" description="Basic and acidic residues" evidence="7">
    <location>
        <begin position="160"/>
        <end position="179"/>
    </location>
</feature>
<dbReference type="GO" id="GO:0034473">
    <property type="term" value="P:U1 snRNA 3'-end processing"/>
    <property type="evidence" value="ECO:0007669"/>
    <property type="project" value="EnsemblFungi"/>
</dbReference>
<dbReference type="SUPFAM" id="SSF54768">
    <property type="entry name" value="dsRNA-binding domain-like"/>
    <property type="match status" value="1"/>
</dbReference>
<evidence type="ECO:0000259" key="8">
    <source>
        <dbReference type="PROSITE" id="PS50142"/>
    </source>
</evidence>
<dbReference type="Proteomes" id="UP000002866">
    <property type="component" value="Chromosome 2"/>
</dbReference>
<evidence type="ECO:0000256" key="4">
    <source>
        <dbReference type="ARBA" id="ARBA00022759"/>
    </source>
</evidence>
<dbReference type="HOGENOM" id="CLU_026251_0_0_1"/>
<dbReference type="InterPro" id="IPR014720">
    <property type="entry name" value="dsRBD_dom"/>
</dbReference>
<dbReference type="InterPro" id="IPR040540">
    <property type="entry name" value="RNase_3_N"/>
</dbReference>
<keyword evidence="5" id="KW-0378">Hydrolase</keyword>
<keyword evidence="6" id="KW-0694">RNA-binding</keyword>
<dbReference type="eggNOG" id="KOG1817">
    <property type="taxonomic scope" value="Eukaryota"/>
</dbReference>
<dbReference type="EMBL" id="HE806317">
    <property type="protein sequence ID" value="CCH59129.1"/>
    <property type="molecule type" value="Genomic_DNA"/>
</dbReference>
<dbReference type="PANTHER" id="PTHR11207">
    <property type="entry name" value="RIBONUCLEASE III"/>
    <property type="match status" value="1"/>
</dbReference>
<protein>
    <recommendedName>
        <fullName evidence="2">ribonuclease III</fullName>
        <ecNumber evidence="2">3.1.26.3</ecNumber>
    </recommendedName>
</protein>
<dbReference type="RefSeq" id="XP_004178648.1">
    <property type="nucleotide sequence ID" value="XM_004178600.1"/>
</dbReference>
<dbReference type="GO" id="GO:0005730">
    <property type="term" value="C:nucleolus"/>
    <property type="evidence" value="ECO:0007669"/>
    <property type="project" value="EnsemblFungi"/>
</dbReference>
<dbReference type="GO" id="GO:0006364">
    <property type="term" value="P:rRNA processing"/>
    <property type="evidence" value="ECO:0007669"/>
    <property type="project" value="EnsemblFungi"/>
</dbReference>
<gene>
    <name evidence="9" type="primary">TBLA0B02870</name>
    <name evidence="9" type="ORF">TBLA_0B02870</name>
</gene>
<dbReference type="Gene3D" id="1.10.1520.10">
    <property type="entry name" value="Ribonuclease III domain"/>
    <property type="match status" value="1"/>
</dbReference>
<keyword evidence="3" id="KW-0540">Nuclease</keyword>
<dbReference type="PROSITE" id="PS00517">
    <property type="entry name" value="RNASE_3_1"/>
    <property type="match status" value="1"/>
</dbReference>
<dbReference type="GO" id="GO:0003725">
    <property type="term" value="F:double-stranded RNA binding"/>
    <property type="evidence" value="ECO:0007669"/>
    <property type="project" value="InterPro"/>
</dbReference>
<evidence type="ECO:0000256" key="1">
    <source>
        <dbReference type="ARBA" id="ARBA00000109"/>
    </source>
</evidence>
<feature type="domain" description="RNase III" evidence="8">
    <location>
        <begin position="234"/>
        <end position="335"/>
    </location>
</feature>
<evidence type="ECO:0000313" key="10">
    <source>
        <dbReference type="Proteomes" id="UP000002866"/>
    </source>
</evidence>
<dbReference type="OrthoDB" id="2392202at2759"/>
<dbReference type="EC" id="3.1.26.3" evidence="2"/>
<dbReference type="GO" id="GO:0009303">
    <property type="term" value="P:rRNA transcription"/>
    <property type="evidence" value="ECO:0007669"/>
    <property type="project" value="EnsemblFungi"/>
</dbReference>
<dbReference type="STRING" id="1071380.I2GYC7"/>
<dbReference type="CDD" id="cd00593">
    <property type="entry name" value="RIBOc"/>
    <property type="match status" value="1"/>
</dbReference>
<dbReference type="GeneID" id="14494274"/>
<sequence length="481" mass="54019">MSKKVSKAGKGKRRYTEVEDQEVSYPSKKAITAITRKDAQEELKSTTSIQDSLHCYGYARSLQIEHAVTKLVESYQKIIELSPNLKIYKENIENFEKISPEICNFFMRPSLKLAAELKSLHELGKDSVFSQLSSFGETYDSKDTRPVLIGLENSDIETLSDKKLESPDDKTGSDLKAKDEDDEDSYNPEAYQIDKAGSKKKKKKWPPPLPEIENPAIKAKVFIHKSIVKDKLFLLESQMLNAHNERLEWLGDSILNTTISTIIYNKFPNYSEGKLSKLRIMLINNENLREWTYLYGLEKGIKAAKSGEQKNGSLSAKAYADVFEAYIGGLMEDDAQKNLPKIRKWLAKLSKPLIEKVSKTDIELENTDNLNPNAKKELYSLIGYAALKLQYVATKMPSQSQPYSVVECRIGDGTVLGVGVGRNVKLAGIKAAMSVLDNSELIEKYSQLRAAIPRSESSIKDSGEKSKAKISLNENGELFFS</sequence>
<dbReference type="PANTHER" id="PTHR11207:SF0">
    <property type="entry name" value="RIBONUCLEASE 3"/>
    <property type="match status" value="1"/>
</dbReference>
<feature type="compositionally biased region" description="Basic residues" evidence="7">
    <location>
        <begin position="1"/>
        <end position="13"/>
    </location>
</feature>
<dbReference type="InterPro" id="IPR000999">
    <property type="entry name" value="RNase_III_dom"/>
</dbReference>
<feature type="region of interest" description="Disordered" evidence="7">
    <location>
        <begin position="1"/>
        <end position="20"/>
    </location>
</feature>
<dbReference type="KEGG" id="tbl:TBLA_0B02870"/>
<dbReference type="GO" id="GO:0034964">
    <property type="term" value="P:box H/ACA sno(s)RNA processing"/>
    <property type="evidence" value="ECO:0007669"/>
    <property type="project" value="EnsemblFungi"/>
</dbReference>
<dbReference type="CDD" id="cd19876">
    <property type="entry name" value="DSRM_RNT1p-like"/>
    <property type="match status" value="1"/>
</dbReference>
<dbReference type="GO" id="GO:0034475">
    <property type="term" value="P:U4 snRNA 3'-end processing"/>
    <property type="evidence" value="ECO:0007669"/>
    <property type="project" value="EnsemblFungi"/>
</dbReference>
<evidence type="ECO:0000256" key="2">
    <source>
        <dbReference type="ARBA" id="ARBA00012177"/>
    </source>
</evidence>
<dbReference type="OMA" id="MIIYNKF"/>
<dbReference type="InParanoid" id="I2GYC7"/>
<dbReference type="SMART" id="SM00358">
    <property type="entry name" value="DSRM"/>
    <property type="match status" value="1"/>
</dbReference>
<dbReference type="SMART" id="SM00535">
    <property type="entry name" value="RIBOc"/>
    <property type="match status" value="1"/>
</dbReference>
<name>I2GYC7_HENB6</name>
<dbReference type="AlphaFoldDB" id="I2GYC7"/>
<dbReference type="InterPro" id="IPR036389">
    <property type="entry name" value="RNase_III_sf"/>
</dbReference>
<keyword evidence="10" id="KW-1185">Reference proteome</keyword>
<dbReference type="GO" id="GO:0034963">
    <property type="term" value="P:box C/D sno(s)RNA processing"/>
    <property type="evidence" value="ECO:0007669"/>
    <property type="project" value="EnsemblFungi"/>
</dbReference>
<dbReference type="PROSITE" id="PS50142">
    <property type="entry name" value="RNASE_3_2"/>
    <property type="match status" value="1"/>
</dbReference>
<feature type="region of interest" description="Disordered" evidence="7">
    <location>
        <begin position="160"/>
        <end position="207"/>
    </location>
</feature>
<reference evidence="9 10" key="1">
    <citation type="journal article" date="2011" name="Proc. Natl. Acad. Sci. U.S.A.">
        <title>Evolutionary erosion of yeast sex chromosomes by mating-type switching accidents.</title>
        <authorList>
            <person name="Gordon J.L."/>
            <person name="Armisen D."/>
            <person name="Proux-Wera E."/>
            <person name="Oheigeartaigh S.S."/>
            <person name="Byrne K.P."/>
            <person name="Wolfe K.H."/>
        </authorList>
    </citation>
    <scope>NUCLEOTIDE SEQUENCE [LARGE SCALE GENOMIC DNA]</scope>
    <source>
        <strain evidence="10">ATCC 34711 / CBS 6284 / DSM 70876 / NBRC 10599 / NRRL Y-10934 / UCD 77-7</strain>
    </source>
</reference>
<comment type="catalytic activity">
    <reaction evidence="1">
        <text>Endonucleolytic cleavage to 5'-phosphomonoester.</text>
        <dbReference type="EC" id="3.1.26.3"/>
    </reaction>
</comment>
<evidence type="ECO:0000313" key="9">
    <source>
        <dbReference type="EMBL" id="CCH59129.1"/>
    </source>
</evidence>
<dbReference type="GO" id="GO:0060237">
    <property type="term" value="P:regulation of fungal-type cell wall organization"/>
    <property type="evidence" value="ECO:0007669"/>
    <property type="project" value="EnsemblFungi"/>
</dbReference>
<dbReference type="GO" id="GO:0030847">
    <property type="term" value="P:termination of RNA polymerase II transcription, exosome-dependent"/>
    <property type="evidence" value="ECO:0007669"/>
    <property type="project" value="EnsemblFungi"/>
</dbReference>